<proteinExistence type="predicted"/>
<keyword evidence="5" id="KW-1185">Reference proteome</keyword>
<dbReference type="PANTHER" id="PTHR44157">
    <property type="entry name" value="DNAJ HOMOLOG SUBFAMILY C MEMBER 11"/>
    <property type="match status" value="1"/>
</dbReference>
<protein>
    <recommendedName>
        <fullName evidence="3">DnaJ-like protein C11 C-terminal domain-containing protein</fullName>
    </recommendedName>
</protein>
<reference evidence="4 5" key="1">
    <citation type="journal article" date="2020" name="G3 (Bethesda)">
        <title>Improved Reference Genome for Cyclotella cryptica CCMP332, a Model for Cell Wall Morphogenesis, Salinity Adaptation, and Lipid Production in Diatoms (Bacillariophyta).</title>
        <authorList>
            <person name="Roberts W.R."/>
            <person name="Downey K.M."/>
            <person name="Ruck E.C."/>
            <person name="Traller J.C."/>
            <person name="Alverson A.J."/>
        </authorList>
    </citation>
    <scope>NUCLEOTIDE SEQUENCE [LARGE SCALE GENOMIC DNA]</scope>
    <source>
        <strain evidence="4 5">CCMP332</strain>
    </source>
</reference>
<feature type="compositionally biased region" description="Basic and acidic residues" evidence="2">
    <location>
        <begin position="1"/>
        <end position="11"/>
    </location>
</feature>
<dbReference type="InterPro" id="IPR052243">
    <property type="entry name" value="Mito_inner_membrane_organizer"/>
</dbReference>
<evidence type="ECO:0000256" key="2">
    <source>
        <dbReference type="SAM" id="MobiDB-lite"/>
    </source>
</evidence>
<comment type="caution">
    <text evidence="4">The sequence shown here is derived from an EMBL/GenBank/DDBJ whole genome shotgun (WGS) entry which is preliminary data.</text>
</comment>
<dbReference type="PANTHER" id="PTHR44157:SF1">
    <property type="entry name" value="DNAJ HOMOLOG SUBFAMILY C MEMBER 11"/>
    <property type="match status" value="1"/>
</dbReference>
<gene>
    <name evidence="4" type="ORF">HJC23_003393</name>
</gene>
<keyword evidence="1" id="KW-0143">Chaperone</keyword>
<accession>A0ABD3NSP0</accession>
<dbReference type="Pfam" id="PF11875">
    <property type="entry name" value="DnaJ-like_C11_C"/>
    <property type="match status" value="1"/>
</dbReference>
<feature type="domain" description="DnaJ-like protein C11 C-terminal" evidence="3">
    <location>
        <begin position="576"/>
        <end position="674"/>
    </location>
</feature>
<evidence type="ECO:0000256" key="1">
    <source>
        <dbReference type="ARBA" id="ARBA00023186"/>
    </source>
</evidence>
<sequence length="770" mass="86817">MESDPFEHIGDIHSSYNKHHDVQPLGDRKESNDDFVMFRKHPPDQVGALSHRPPSPEVYSVDTSPQQDGNDDCIRKLLDPTIGYVRRASIVIPVEMMLNGVANEQVDHGTIVTSRDKPSDNSRHVFTSAEAGPTYSIKRSRLALYAAFSPPPVFLTRNDDRRFDDKSLYRFTAQEWISAKQRLERHSGFHGAVGFTSATSHEHGYADTILSLNYRLPKLLSLPFARHQFNTIGNLHYNLHLGAHTKQSLGATAYSLDGKSSVCLDVGNPFLRNPSSLVSNTGILRPRLDQRNYTISASRDIYLGSNSFRIQSMMMLSPIPRHNVITSKPPALTQSLLHSSGVHNFAVVVTNLDSPNSNQSKQPKLSISLDYGRDSSSWYHFPQSGVYLPEIDITREENKKSSSFPVAYSASVKVDVKQQLSASQTCHVFVKYRRLGQNLSLGTMVTRTFSFSRLSRLGVGVRLVFEDIWDRKLWKQAKTFSLLQLERGDSSVSIPIAIHPLALTTWDSCIRMFYASVVSITVDTIVAELLCNATSILRLKFLQLLLGTGYKDEKYLHYSRQGIKTDQQQDEELLREQHVAKACQDAFKQRNSMEKQARHIAEKEGEHHGLVITKAIYGVMDTESHQWILPRTKGNESFCSCALDATIPLQFWVSNGTLRMPAVSKKHMLGFYNVLDCVSNEDWISDRAPLPSNANLNTGASSNVIQKMYQWCRNQLNGTPKNSETWKDLVAVLSIRYKWEDKLFDAMFYDHEAVELPSSRAKEVILGSTS</sequence>
<feature type="region of interest" description="Disordered" evidence="2">
    <location>
        <begin position="1"/>
        <end position="70"/>
    </location>
</feature>
<evidence type="ECO:0000313" key="5">
    <source>
        <dbReference type="Proteomes" id="UP001516023"/>
    </source>
</evidence>
<evidence type="ECO:0000313" key="4">
    <source>
        <dbReference type="EMBL" id="KAL3779075.1"/>
    </source>
</evidence>
<dbReference type="EMBL" id="JABMIG020000406">
    <property type="protein sequence ID" value="KAL3779075.1"/>
    <property type="molecule type" value="Genomic_DNA"/>
</dbReference>
<dbReference type="InterPro" id="IPR024586">
    <property type="entry name" value="DnaJ-like_C11_C"/>
</dbReference>
<dbReference type="Proteomes" id="UP001516023">
    <property type="component" value="Unassembled WGS sequence"/>
</dbReference>
<name>A0ABD3NSP0_9STRA</name>
<feature type="compositionally biased region" description="Basic and acidic residues" evidence="2">
    <location>
        <begin position="18"/>
        <end position="32"/>
    </location>
</feature>
<evidence type="ECO:0000259" key="3">
    <source>
        <dbReference type="Pfam" id="PF11875"/>
    </source>
</evidence>
<organism evidence="4 5">
    <name type="scientific">Cyclotella cryptica</name>
    <dbReference type="NCBI Taxonomy" id="29204"/>
    <lineage>
        <taxon>Eukaryota</taxon>
        <taxon>Sar</taxon>
        <taxon>Stramenopiles</taxon>
        <taxon>Ochrophyta</taxon>
        <taxon>Bacillariophyta</taxon>
        <taxon>Coscinodiscophyceae</taxon>
        <taxon>Thalassiosirophycidae</taxon>
        <taxon>Stephanodiscales</taxon>
        <taxon>Stephanodiscaceae</taxon>
        <taxon>Cyclotella</taxon>
    </lineage>
</organism>
<dbReference type="AlphaFoldDB" id="A0ABD3NSP0"/>